<dbReference type="GeneID" id="95772112"/>
<name>A0A6C1KKP4_XANAU</name>
<reference evidence="2 3" key="1">
    <citation type="submission" date="2019-05" db="EMBL/GenBank/DDBJ databases">
        <authorList>
            <person name="Zhou X."/>
        </authorList>
    </citation>
    <scope>NUCLEOTIDE SEQUENCE [LARGE SCALE GENOMIC DNA]</scope>
    <source>
        <strain evidence="2 3">DSM 432</strain>
    </source>
</reference>
<organism evidence="2 3">
    <name type="scientific">Xanthobacter autotrophicus</name>
    <dbReference type="NCBI Taxonomy" id="280"/>
    <lineage>
        <taxon>Bacteria</taxon>
        <taxon>Pseudomonadati</taxon>
        <taxon>Pseudomonadota</taxon>
        <taxon>Alphaproteobacteria</taxon>
        <taxon>Hyphomicrobiales</taxon>
        <taxon>Xanthobacteraceae</taxon>
        <taxon>Xanthobacter</taxon>
    </lineage>
</organism>
<dbReference type="Pfam" id="PF05861">
    <property type="entry name" value="PhnI"/>
    <property type="match status" value="1"/>
</dbReference>
<evidence type="ECO:0000256" key="1">
    <source>
        <dbReference type="SAM" id="MobiDB-lite"/>
    </source>
</evidence>
<gene>
    <name evidence="2" type="ORF">FBQ73_01375</name>
</gene>
<dbReference type="OrthoDB" id="9790536at2"/>
<feature type="region of interest" description="Disordered" evidence="1">
    <location>
        <begin position="135"/>
        <end position="268"/>
    </location>
</feature>
<accession>A0A6C1KKP4</accession>
<evidence type="ECO:0000313" key="3">
    <source>
        <dbReference type="Proteomes" id="UP000305131"/>
    </source>
</evidence>
<dbReference type="RefSeq" id="WP_138397736.1">
    <property type="nucleotide sequence ID" value="NZ_JBAFVI010000009.1"/>
</dbReference>
<sequence length="456" mass="48860">MYVAVKGGEAAIRNAHALLAQRRRGDASVPEIGLDQITGQLSLAVDRVMAEGSLYDRELAALAIKQARGDLIEAIFLARAFRTTLPRFGASVPVDTGAMRVRRRISATFKDLPGGQVLGPTFDYTHRLLDERLATQAGDDADRTAAETTTSARPNVPPLPPAGEGWGGGTAPTPDASPAGEIPAPSLPSSDRTRLLPSSTPETEAGNIRLRSGRGFTGARVHTSGEAAEAPAGPMPRVTDLLGDEGLIEPAPADDGTPPRDLTREPLSFPADRPLRLQALARGDEGFLLALGYSTQRGYARTHPFVGEIRFGEVEVSLHAEELGFAVPLGEISVTECQSVNQFKGSATQPPQFTRGYGLVFGQLERKAMSMALVDRSLRFAELGEEKSAPAQDEEFVLSHCDNVQATGFVEHLKLPHYVDFQAELDLIRRMRAEHAAEAEAQAPDVAEAPHKEAAE</sequence>
<dbReference type="GO" id="GO:0019634">
    <property type="term" value="P:organic phosphonate metabolic process"/>
    <property type="evidence" value="ECO:0007669"/>
    <property type="project" value="InterPro"/>
</dbReference>
<evidence type="ECO:0000313" key="2">
    <source>
        <dbReference type="EMBL" id="TLX44735.1"/>
    </source>
</evidence>
<comment type="caution">
    <text evidence="2">The sequence shown here is derived from an EMBL/GenBank/DDBJ whole genome shotgun (WGS) entry which is preliminary data.</text>
</comment>
<proteinExistence type="predicted"/>
<dbReference type="GO" id="GO:0016829">
    <property type="term" value="F:lyase activity"/>
    <property type="evidence" value="ECO:0007669"/>
    <property type="project" value="UniProtKB-KW"/>
</dbReference>
<keyword evidence="2" id="KW-0456">Lyase</keyword>
<protein>
    <submittedName>
        <fullName evidence="2">Carbon-phosphorus lyase complex subunit PhnI</fullName>
    </submittedName>
</protein>
<dbReference type="Proteomes" id="UP000305131">
    <property type="component" value="Unassembled WGS sequence"/>
</dbReference>
<dbReference type="EMBL" id="VAUP01000004">
    <property type="protein sequence ID" value="TLX44735.1"/>
    <property type="molecule type" value="Genomic_DNA"/>
</dbReference>
<dbReference type="AlphaFoldDB" id="A0A6C1KKP4"/>
<dbReference type="InterPro" id="IPR008773">
    <property type="entry name" value="PhnI"/>
</dbReference>